<dbReference type="PANTHER" id="PTHR13159:SF0">
    <property type="entry name" value="RADIAL SPOKE HEAD 6 HOMOLOG A"/>
    <property type="match status" value="1"/>
</dbReference>
<evidence type="ECO:0000256" key="4">
    <source>
        <dbReference type="ARBA" id="ARBA00023212"/>
    </source>
</evidence>
<evidence type="ECO:0000256" key="2">
    <source>
        <dbReference type="ARBA" id="ARBA00022490"/>
    </source>
</evidence>
<feature type="region of interest" description="Disordered" evidence="6">
    <location>
        <begin position="657"/>
        <end position="676"/>
    </location>
</feature>
<keyword evidence="2" id="KW-0963">Cytoplasm</keyword>
<dbReference type="EMBL" id="JBJJXI010000028">
    <property type="protein sequence ID" value="KAL3403851.1"/>
    <property type="molecule type" value="Genomic_DNA"/>
</dbReference>
<proteinExistence type="predicted"/>
<reference evidence="7 8" key="1">
    <citation type="journal article" date="2024" name="bioRxiv">
        <title>A reference genome for Trichogramma kaykai: A tiny desert-dwelling parasitoid wasp with competing sex-ratio distorters.</title>
        <authorList>
            <person name="Culotta J."/>
            <person name="Lindsey A.R."/>
        </authorList>
    </citation>
    <scope>NUCLEOTIDE SEQUENCE [LARGE SCALE GENOMIC DNA]</scope>
    <source>
        <strain evidence="7 8">KSX58</strain>
    </source>
</reference>
<keyword evidence="4" id="KW-0206">Cytoskeleton</keyword>
<dbReference type="GO" id="GO:0005930">
    <property type="term" value="C:axoneme"/>
    <property type="evidence" value="ECO:0007669"/>
    <property type="project" value="UniProtKB-SubCell"/>
</dbReference>
<dbReference type="Proteomes" id="UP001627154">
    <property type="component" value="Unassembled WGS sequence"/>
</dbReference>
<keyword evidence="8" id="KW-1185">Reference proteome</keyword>
<gene>
    <name evidence="7" type="ORF">TKK_003517</name>
</gene>
<comment type="caution">
    <text evidence="7">The sequence shown here is derived from an EMBL/GenBank/DDBJ whole genome shotgun (WGS) entry which is preliminary data.</text>
</comment>
<accession>A0ABD2XEE4</accession>
<dbReference type="InterPro" id="IPR006802">
    <property type="entry name" value="Radial_spoke"/>
</dbReference>
<dbReference type="Pfam" id="PF04712">
    <property type="entry name" value="Radial_spoke"/>
    <property type="match status" value="1"/>
</dbReference>
<keyword evidence="3" id="KW-0969">Cilium</keyword>
<organism evidence="7 8">
    <name type="scientific">Trichogramma kaykai</name>
    <dbReference type="NCBI Taxonomy" id="54128"/>
    <lineage>
        <taxon>Eukaryota</taxon>
        <taxon>Metazoa</taxon>
        <taxon>Ecdysozoa</taxon>
        <taxon>Arthropoda</taxon>
        <taxon>Hexapoda</taxon>
        <taxon>Insecta</taxon>
        <taxon>Pterygota</taxon>
        <taxon>Neoptera</taxon>
        <taxon>Endopterygota</taxon>
        <taxon>Hymenoptera</taxon>
        <taxon>Apocrita</taxon>
        <taxon>Proctotrupomorpha</taxon>
        <taxon>Chalcidoidea</taxon>
        <taxon>Trichogrammatidae</taxon>
        <taxon>Trichogramma</taxon>
    </lineage>
</organism>
<dbReference type="CDD" id="cd22963">
    <property type="entry name" value="DD_CrRSP4-like"/>
    <property type="match status" value="1"/>
</dbReference>
<evidence type="ECO:0000313" key="7">
    <source>
        <dbReference type="EMBL" id="KAL3403851.1"/>
    </source>
</evidence>
<name>A0ABD2XEE4_9HYME</name>
<feature type="compositionally biased region" description="Basic and acidic residues" evidence="6">
    <location>
        <begin position="400"/>
        <end position="410"/>
    </location>
</feature>
<sequence length="676" mass="76838">MQSGRANEGQKYDNECEKLKLKDELERSKHYLQQICPSSGDSLSHHLNEVLTKILKERPKDAIASFEKYSRELRAQKFSNQNRHLRDLYEPPPAYDEAKRLVELFKISPPGHGDYHSISTCHEDEESLVEMRQNAPDLQKLFYYFQQVGVALPRDDIVYLGLSIRKLIAKEKIKNVRFWGKIIGNPRNYYIIEASLTDEELQRRLEEAEVGSRLSVTTRSCTNESQELAENVALEQALATSLLNEAREAESIATVDDKARLQLVYPPMPKNPWQPTPEVAPEKIGTGANAKVYFVCNRPGLDGWTELPPVTPAQIVVARQTVYMFSGTLGKQVHTYPPFPGCEKNYLRAQIARIEAATHCSPLGYFTFGRRGARGEKDNDEFEQEDEEDDDDEEDDGEEGERRKEGGDIVINRHYEQPALKDLIDPSMCNWCHHSPYLLKQGRTVWLEPGKTEDEVDNASQDEYEGEDESEEGMDDDNEEERRSSRISRKAKELGYEKEIGPPLLTSLSEDVAADGAIPWSARLSSSAQPDVAVALLRSNIWPGAYTFAADKCFGNVYIGWGTKREAYNYSPPAMPPVQDQYVPASDLEFQEETDPTPADEEAWRISQLPPERDDGSYISSAEEEGLYHRRPPSDNSNSRDFLIDHLRFFLFLGPTTEEEECVDDDDDSNPDPYDD</sequence>
<dbReference type="AlphaFoldDB" id="A0ABD2XEE4"/>
<evidence type="ECO:0000256" key="5">
    <source>
        <dbReference type="ARBA" id="ARBA00023273"/>
    </source>
</evidence>
<feature type="compositionally biased region" description="Acidic residues" evidence="6">
    <location>
        <begin position="454"/>
        <end position="479"/>
    </location>
</feature>
<feature type="compositionally biased region" description="Acidic residues" evidence="6">
    <location>
        <begin position="378"/>
        <end position="399"/>
    </location>
</feature>
<keyword evidence="5" id="KW-0966">Cell projection</keyword>
<evidence type="ECO:0000256" key="1">
    <source>
        <dbReference type="ARBA" id="ARBA00004430"/>
    </source>
</evidence>
<evidence type="ECO:0000256" key="3">
    <source>
        <dbReference type="ARBA" id="ARBA00023069"/>
    </source>
</evidence>
<feature type="region of interest" description="Disordered" evidence="6">
    <location>
        <begin position="372"/>
        <end position="410"/>
    </location>
</feature>
<dbReference type="PANTHER" id="PTHR13159">
    <property type="entry name" value="RADIAL SPOKEHEAD-RELATED"/>
    <property type="match status" value="1"/>
</dbReference>
<evidence type="ECO:0000256" key="6">
    <source>
        <dbReference type="SAM" id="MobiDB-lite"/>
    </source>
</evidence>
<protein>
    <submittedName>
        <fullName evidence="7">Uncharacterized protein</fullName>
    </submittedName>
</protein>
<evidence type="ECO:0000313" key="8">
    <source>
        <dbReference type="Proteomes" id="UP001627154"/>
    </source>
</evidence>
<feature type="region of interest" description="Disordered" evidence="6">
    <location>
        <begin position="450"/>
        <end position="488"/>
    </location>
</feature>
<comment type="subcellular location">
    <subcellularLocation>
        <location evidence="1">Cytoplasm</location>
        <location evidence="1">Cytoskeleton</location>
        <location evidence="1">Cilium axoneme</location>
    </subcellularLocation>
</comment>